<keyword evidence="7 10" id="KW-0472">Membrane</keyword>
<feature type="transmembrane region" description="Helical" evidence="10">
    <location>
        <begin position="81"/>
        <end position="104"/>
    </location>
</feature>
<dbReference type="OrthoDB" id="259025at2"/>
<keyword evidence="8" id="KW-0479">Metal-binding</keyword>
<feature type="transmembrane region" description="Helical" evidence="10">
    <location>
        <begin position="163"/>
        <end position="182"/>
    </location>
</feature>
<comment type="subcellular location">
    <subcellularLocation>
        <location evidence="1">Cell membrane</location>
        <topology evidence="1">Multi-pass membrane protein</topology>
    </subcellularLocation>
</comment>
<feature type="binding site" evidence="8">
    <location>
        <position position="525"/>
    </location>
    <ligand>
        <name>Cu cation</name>
        <dbReference type="ChEBI" id="CHEBI:23378"/>
    </ligand>
</feature>
<dbReference type="InterPro" id="IPR013766">
    <property type="entry name" value="Thioredoxin_domain"/>
</dbReference>
<organism evidence="12 13">
    <name type="scientific">Trebonia kvetii</name>
    <dbReference type="NCBI Taxonomy" id="2480626"/>
    <lineage>
        <taxon>Bacteria</taxon>
        <taxon>Bacillati</taxon>
        <taxon>Actinomycetota</taxon>
        <taxon>Actinomycetes</taxon>
        <taxon>Streptosporangiales</taxon>
        <taxon>Treboniaceae</taxon>
        <taxon>Trebonia</taxon>
    </lineage>
</organism>
<evidence type="ECO:0000256" key="6">
    <source>
        <dbReference type="ARBA" id="ARBA00023008"/>
    </source>
</evidence>
<evidence type="ECO:0000313" key="12">
    <source>
        <dbReference type="EMBL" id="TVZ01628.1"/>
    </source>
</evidence>
<name>A0A6P2BS04_9ACTN</name>
<feature type="binding site" evidence="8">
    <location>
        <position position="436"/>
    </location>
    <ligand>
        <name>Cu cation</name>
        <dbReference type="ChEBI" id="CHEBI:23378"/>
    </ligand>
</feature>
<keyword evidence="9" id="KW-1015">Disulfide bond</keyword>
<dbReference type="GO" id="GO:0046872">
    <property type="term" value="F:metal ion binding"/>
    <property type="evidence" value="ECO:0007669"/>
    <property type="project" value="UniProtKB-KW"/>
</dbReference>
<reference evidence="12 13" key="1">
    <citation type="submission" date="2018-11" db="EMBL/GenBank/DDBJ databases">
        <title>Trebonia kvetii gen.nov., sp.nov., a novel acidophilic actinobacterium, and proposal of the new actinobacterial family Treboniaceae fam. nov.</title>
        <authorList>
            <person name="Rapoport D."/>
            <person name="Sagova-Mareckova M."/>
            <person name="Sedlacek I."/>
            <person name="Provaznik J."/>
            <person name="Kralova S."/>
            <person name="Pavlinic D."/>
            <person name="Benes V."/>
            <person name="Kopecky J."/>
        </authorList>
    </citation>
    <scope>NUCLEOTIDE SEQUENCE [LARGE SCALE GENOMIC DNA]</scope>
    <source>
        <strain evidence="12 13">15Tr583</strain>
    </source>
</reference>
<dbReference type="SUPFAM" id="SSF52833">
    <property type="entry name" value="Thioredoxin-like"/>
    <property type="match status" value="1"/>
</dbReference>
<feature type="transmembrane region" description="Helical" evidence="10">
    <location>
        <begin position="131"/>
        <end position="151"/>
    </location>
</feature>
<accession>A0A6P2BS04</accession>
<dbReference type="GO" id="GO:0005886">
    <property type="term" value="C:plasma membrane"/>
    <property type="evidence" value="ECO:0007669"/>
    <property type="project" value="UniProtKB-SubCell"/>
</dbReference>
<feature type="transmembrane region" description="Helical" evidence="10">
    <location>
        <begin position="202"/>
        <end position="225"/>
    </location>
</feature>
<dbReference type="Pfam" id="PF09678">
    <property type="entry name" value="Caa3_CtaG"/>
    <property type="match status" value="1"/>
</dbReference>
<keyword evidence="13" id="KW-1185">Reference proteome</keyword>
<evidence type="ECO:0000256" key="3">
    <source>
        <dbReference type="ARBA" id="ARBA00022475"/>
    </source>
</evidence>
<dbReference type="PROSITE" id="PS51352">
    <property type="entry name" value="THIOREDOXIN_2"/>
    <property type="match status" value="1"/>
</dbReference>
<dbReference type="PANTHER" id="PTHR12151:SF25">
    <property type="entry name" value="LINALOOL DEHYDRATASE_ISOMERASE DOMAIN-CONTAINING PROTEIN"/>
    <property type="match status" value="1"/>
</dbReference>
<feature type="domain" description="Thioredoxin" evidence="11">
    <location>
        <begin position="398"/>
        <end position="558"/>
    </location>
</feature>
<feature type="disulfide bond" description="Redox-active" evidence="9">
    <location>
        <begin position="436"/>
        <end position="440"/>
    </location>
</feature>
<evidence type="ECO:0000256" key="4">
    <source>
        <dbReference type="ARBA" id="ARBA00022692"/>
    </source>
</evidence>
<proteinExistence type="inferred from homology"/>
<dbReference type="RefSeq" id="WP_145858374.1">
    <property type="nucleotide sequence ID" value="NZ_RPFW01000006.1"/>
</dbReference>
<keyword evidence="4 10" id="KW-0812">Transmembrane</keyword>
<evidence type="ECO:0000259" key="11">
    <source>
        <dbReference type="PROSITE" id="PS51352"/>
    </source>
</evidence>
<dbReference type="PANTHER" id="PTHR12151">
    <property type="entry name" value="ELECTRON TRANSPORT PROTIN SCO1/SENC FAMILY MEMBER"/>
    <property type="match status" value="1"/>
</dbReference>
<feature type="transmembrane region" description="Helical" evidence="10">
    <location>
        <begin position="44"/>
        <end position="61"/>
    </location>
</feature>
<dbReference type="InterPro" id="IPR036249">
    <property type="entry name" value="Thioredoxin-like_sf"/>
</dbReference>
<evidence type="ECO:0000256" key="5">
    <source>
        <dbReference type="ARBA" id="ARBA00022989"/>
    </source>
</evidence>
<dbReference type="Pfam" id="PF02630">
    <property type="entry name" value="SCO1-SenC"/>
    <property type="match status" value="1"/>
</dbReference>
<evidence type="ECO:0000256" key="9">
    <source>
        <dbReference type="PIRSR" id="PIRSR603782-2"/>
    </source>
</evidence>
<protein>
    <recommendedName>
        <fullName evidence="11">Thioredoxin domain-containing protein</fullName>
    </recommendedName>
</protein>
<sequence length="577" mass="62580">MNYLLNNWSFDPFLVAAVLVAAWHEAGLWQLARRSRPERTRQRRLRSACFYAGLAVLLFATESPIDYWSDDYFFVHMIQHLLLMFAAPTLIAAGAPWQPLLAALPARLGRAATRGVLAGGWSRPLRAASGFLLRPWVSVVLFNAVMIAWHVPALFDLGENNQAVHIWLLHGSFLAVGLLFWLQYVPSPPFRRRMPLTSRAAALLGTNAVMIMLAMALSIFSRTSVYPVYNHLPGVILPPFADQQIGAAILWVCGDFWALPTLIVIIRQIVGSEGGLSATLDRGLRRRPARWPQPRPAAGLTPDRRLVTMRSSRQVPRHGADTAQAARAADARGAASDPNRRAWILAAAVAVAVILIAGLVTLVVAVRRHDAGALAGQRPSGIPASVSLPTINLMGLSPVPARAAPGFRFTDQDGRTLALSGLRGKVVVLEFMDPHCTDICPLVSQEFVDAYHDLGKAAGQVVFAAVNVNQFFNRVSDVAAFSNEHQLGSIPGWHFFTGPVNSLRAAWRGYGVAVAVPSRNADIVHTSVIYFIGPDGRERYIAAPMADHTTAGTAYLAPGQIASWGRGIAQVADSLVP</sequence>
<gene>
    <name evidence="12" type="ORF">EAS64_29550</name>
</gene>
<dbReference type="CDD" id="cd02968">
    <property type="entry name" value="SCO"/>
    <property type="match status" value="1"/>
</dbReference>
<evidence type="ECO:0000256" key="2">
    <source>
        <dbReference type="ARBA" id="ARBA00010996"/>
    </source>
</evidence>
<feature type="transmembrane region" description="Helical" evidence="10">
    <location>
        <begin position="342"/>
        <end position="366"/>
    </location>
</feature>
<feature type="transmembrane region" description="Helical" evidence="10">
    <location>
        <begin position="12"/>
        <end position="32"/>
    </location>
</feature>
<comment type="caution">
    <text evidence="12">The sequence shown here is derived from an EMBL/GenBank/DDBJ whole genome shotgun (WGS) entry which is preliminary data.</text>
</comment>
<evidence type="ECO:0000313" key="13">
    <source>
        <dbReference type="Proteomes" id="UP000460272"/>
    </source>
</evidence>
<keyword evidence="3" id="KW-1003">Cell membrane</keyword>
<feature type="transmembrane region" description="Helical" evidence="10">
    <location>
        <begin position="245"/>
        <end position="266"/>
    </location>
</feature>
<comment type="similarity">
    <text evidence="2">Belongs to the SCO1/2 family.</text>
</comment>
<keyword evidence="6 8" id="KW-0186">Copper</keyword>
<evidence type="ECO:0000256" key="7">
    <source>
        <dbReference type="ARBA" id="ARBA00023136"/>
    </source>
</evidence>
<dbReference type="Gene3D" id="3.40.30.10">
    <property type="entry name" value="Glutaredoxin"/>
    <property type="match status" value="1"/>
</dbReference>
<dbReference type="EMBL" id="RPFW01000006">
    <property type="protein sequence ID" value="TVZ01628.1"/>
    <property type="molecule type" value="Genomic_DNA"/>
</dbReference>
<dbReference type="Proteomes" id="UP000460272">
    <property type="component" value="Unassembled WGS sequence"/>
</dbReference>
<evidence type="ECO:0000256" key="8">
    <source>
        <dbReference type="PIRSR" id="PIRSR603782-1"/>
    </source>
</evidence>
<dbReference type="InterPro" id="IPR003782">
    <property type="entry name" value="SCO1/SenC"/>
</dbReference>
<evidence type="ECO:0000256" key="10">
    <source>
        <dbReference type="SAM" id="Phobius"/>
    </source>
</evidence>
<dbReference type="AlphaFoldDB" id="A0A6P2BS04"/>
<evidence type="ECO:0000256" key="1">
    <source>
        <dbReference type="ARBA" id="ARBA00004651"/>
    </source>
</evidence>
<feature type="binding site" evidence="8">
    <location>
        <position position="440"/>
    </location>
    <ligand>
        <name>Cu cation</name>
        <dbReference type="ChEBI" id="CHEBI:23378"/>
    </ligand>
</feature>
<dbReference type="InterPro" id="IPR019108">
    <property type="entry name" value="Caa3_assmbl_CtaG-rel"/>
</dbReference>
<keyword evidence="5 10" id="KW-1133">Transmembrane helix</keyword>